<organism evidence="1 2">
    <name type="scientific">Aureobasidium melanogenum (strain CBS 110374)</name>
    <name type="common">Aureobasidium pullulans var. melanogenum</name>
    <dbReference type="NCBI Taxonomy" id="1043003"/>
    <lineage>
        <taxon>Eukaryota</taxon>
        <taxon>Fungi</taxon>
        <taxon>Dikarya</taxon>
        <taxon>Ascomycota</taxon>
        <taxon>Pezizomycotina</taxon>
        <taxon>Dothideomycetes</taxon>
        <taxon>Dothideomycetidae</taxon>
        <taxon>Dothideales</taxon>
        <taxon>Saccotheciaceae</taxon>
        <taxon>Aureobasidium</taxon>
    </lineage>
</organism>
<evidence type="ECO:0000313" key="1">
    <source>
        <dbReference type="EMBL" id="KEQ65999.1"/>
    </source>
</evidence>
<name>A0A074W379_AURM1</name>
<proteinExistence type="predicted"/>
<evidence type="ECO:0000313" key="2">
    <source>
        <dbReference type="Proteomes" id="UP000030672"/>
    </source>
</evidence>
<protein>
    <submittedName>
        <fullName evidence="1">Uncharacterized protein</fullName>
    </submittedName>
</protein>
<keyword evidence="2" id="KW-1185">Reference proteome</keyword>
<accession>A0A074W379</accession>
<dbReference type="GeneID" id="63919289"/>
<reference evidence="1 2" key="1">
    <citation type="journal article" date="2014" name="BMC Genomics">
        <title>Genome sequencing of four Aureobasidium pullulans varieties: biotechnological potential, stress tolerance, and description of new species.</title>
        <authorList>
            <person name="Gostin Ar C."/>
            <person name="Ohm R.A."/>
            <person name="Kogej T."/>
            <person name="Sonjak S."/>
            <person name="Turk M."/>
            <person name="Zajc J."/>
            <person name="Zalar P."/>
            <person name="Grube M."/>
            <person name="Sun H."/>
            <person name="Han J."/>
            <person name="Sharma A."/>
            <person name="Chiniquy J."/>
            <person name="Ngan C.Y."/>
            <person name="Lipzen A."/>
            <person name="Barry K."/>
            <person name="Grigoriev I.V."/>
            <person name="Gunde-Cimerman N."/>
        </authorList>
    </citation>
    <scope>NUCLEOTIDE SEQUENCE [LARGE SCALE GENOMIC DNA]</scope>
    <source>
        <strain evidence="1 2">CBS 110374</strain>
    </source>
</reference>
<dbReference type="RefSeq" id="XP_040883022.1">
    <property type="nucleotide sequence ID" value="XM_041025916.1"/>
</dbReference>
<dbReference type="HOGENOM" id="CLU_096851_0_0_1"/>
<sequence length="208" mass="24864">MNSILRVSVSVPKTISTSLFSRSFSFYHAFQQPDKESYAELPQRKAYYAKLRQDPAAWRRELDRKAEKLHQWHRDPKNKAKMQAAQRRFQDARMEDERYRFYLRLKNWCGRYAWVRERLPWKTYQPIRHDDMVEHYCSGCNCTRRGGRKLWWKKIETSPAADSGTWLCLNCYVPKTDWAEAMPKGYEDLTTATLQEMAKRRDSLGHGD</sequence>
<dbReference type="AlphaFoldDB" id="A0A074W379"/>
<gene>
    <name evidence="1" type="ORF">M437DRAFT_72834</name>
</gene>
<dbReference type="Proteomes" id="UP000030672">
    <property type="component" value="Unassembled WGS sequence"/>
</dbReference>
<dbReference type="EMBL" id="KL584826">
    <property type="protein sequence ID" value="KEQ65999.1"/>
    <property type="molecule type" value="Genomic_DNA"/>
</dbReference>